<dbReference type="AlphaFoldDB" id="A0A972FSK8"/>
<dbReference type="GO" id="GO:0005737">
    <property type="term" value="C:cytoplasm"/>
    <property type="evidence" value="ECO:0007669"/>
    <property type="project" value="TreeGrafter"/>
</dbReference>
<dbReference type="PROSITE" id="PS50404">
    <property type="entry name" value="GST_NTER"/>
    <property type="match status" value="1"/>
</dbReference>
<dbReference type="InterPro" id="IPR004045">
    <property type="entry name" value="Glutathione_S-Trfase_N"/>
</dbReference>
<keyword evidence="3" id="KW-1185">Reference proteome</keyword>
<proteinExistence type="predicted"/>
<reference evidence="2" key="1">
    <citation type="submission" date="2020-04" db="EMBL/GenBank/DDBJ databases">
        <title>Description of Shewanella salipaludis sp. nov., isolated from a salt marsh.</title>
        <authorList>
            <person name="Park S."/>
            <person name="Yoon J.-H."/>
        </authorList>
    </citation>
    <scope>NUCLEOTIDE SEQUENCE</scope>
    <source>
        <strain evidence="2">SHSM-M6</strain>
    </source>
</reference>
<comment type="caution">
    <text evidence="2">The sequence shown here is derived from an EMBL/GenBank/DDBJ whole genome shotgun (WGS) entry which is preliminary data.</text>
</comment>
<dbReference type="InterPro" id="IPR036249">
    <property type="entry name" value="Thioredoxin-like_sf"/>
</dbReference>
<dbReference type="SUPFAM" id="SSF52833">
    <property type="entry name" value="Thioredoxin-like"/>
    <property type="match status" value="1"/>
</dbReference>
<dbReference type="Gene3D" id="1.20.1050.10">
    <property type="match status" value="1"/>
</dbReference>
<dbReference type="RefSeq" id="WP_169564145.1">
    <property type="nucleotide sequence ID" value="NZ_JAAXYH010000005.1"/>
</dbReference>
<accession>A0A972FSK8</accession>
<dbReference type="Proteomes" id="UP000737113">
    <property type="component" value="Unassembled WGS sequence"/>
</dbReference>
<gene>
    <name evidence="2" type="ORF">HC757_09715</name>
</gene>
<dbReference type="EMBL" id="JAAXYH010000005">
    <property type="protein sequence ID" value="NMH65448.1"/>
    <property type="molecule type" value="Genomic_DNA"/>
</dbReference>
<evidence type="ECO:0000259" key="1">
    <source>
        <dbReference type="PROSITE" id="PS50404"/>
    </source>
</evidence>
<evidence type="ECO:0000313" key="3">
    <source>
        <dbReference type="Proteomes" id="UP000737113"/>
    </source>
</evidence>
<organism evidence="2 3">
    <name type="scientific">Shewanella salipaludis</name>
    <dbReference type="NCBI Taxonomy" id="2723052"/>
    <lineage>
        <taxon>Bacteria</taxon>
        <taxon>Pseudomonadati</taxon>
        <taxon>Pseudomonadota</taxon>
        <taxon>Gammaproteobacteria</taxon>
        <taxon>Alteromonadales</taxon>
        <taxon>Shewanellaceae</taxon>
        <taxon>Shewanella</taxon>
    </lineage>
</organism>
<sequence>MQLFYSLASPYARFVRTLIHALGIENIVPVLVNPFDNSPALLAANPLAQIPCLLLDDGTSLFDSEVIARYLDAEYGQQRLFGPATGDWAQQCQFSLIKGILDSAVGLRQEQMREEEGVRSPFWTGRYEQAIMRGVMQLELLGIEAETRLSARQLLLVCLFEYLDFRHPQLPWRTQAPSLAAWLARVQTQAMFTQTRPDAS</sequence>
<dbReference type="Gene3D" id="3.40.30.10">
    <property type="entry name" value="Glutaredoxin"/>
    <property type="match status" value="1"/>
</dbReference>
<dbReference type="PANTHER" id="PTHR43968">
    <property type="match status" value="1"/>
</dbReference>
<dbReference type="CDD" id="cd03049">
    <property type="entry name" value="GST_N_3"/>
    <property type="match status" value="1"/>
</dbReference>
<dbReference type="Pfam" id="PF13417">
    <property type="entry name" value="GST_N_3"/>
    <property type="match status" value="1"/>
</dbReference>
<feature type="domain" description="GST N-terminal" evidence="1">
    <location>
        <begin position="1"/>
        <end position="79"/>
    </location>
</feature>
<name>A0A972FSK8_9GAMM</name>
<dbReference type="PANTHER" id="PTHR43968:SF6">
    <property type="entry name" value="GLUTATHIONE S-TRANSFERASE OMEGA"/>
    <property type="match status" value="1"/>
</dbReference>
<evidence type="ECO:0000313" key="2">
    <source>
        <dbReference type="EMBL" id="NMH65448.1"/>
    </source>
</evidence>
<dbReference type="InterPro" id="IPR050983">
    <property type="entry name" value="GST_Omega/HSP26"/>
</dbReference>
<protein>
    <submittedName>
        <fullName evidence="2">Glutathione S-transferase</fullName>
    </submittedName>
</protein>